<proteinExistence type="predicted"/>
<name>A0A9P6W9K4_MAUEX</name>
<dbReference type="EMBL" id="PUHR01000076">
    <property type="protein sequence ID" value="KAG0668192.1"/>
    <property type="molecule type" value="Genomic_DNA"/>
</dbReference>
<evidence type="ECO:0000313" key="2">
    <source>
        <dbReference type="Proteomes" id="UP000750334"/>
    </source>
</evidence>
<gene>
    <name evidence="1" type="ORF">C6P45_004939</name>
</gene>
<sequence>MGGVFEVRIESSVLSEVNYKYELKCSIDGYDNVAQCFLLLGAVDTTITINKCIEIPIAVNGPNHFAFVPDIELFQRRLTLVKQVISKDIVPVGIILINSKIFQYDELIQSIFVSNCLELSNLAHILFHYEPLKITNNFTEHNLSLECYTKKHDGTTLKFQRKIFDIVMDDRIDISTESLKRGNNDRDATLQDPVPKSIKQLSGTDYSPCATQEFNRINDNENQLVSRLIKRIEIIISFLKKDSKIPQSYNSNHELILRKVSILVSRLGLGGTDDIENEVMNKENEIKLLQIACNQWEMVTPH</sequence>
<evidence type="ECO:0000313" key="1">
    <source>
        <dbReference type="EMBL" id="KAG0668192.1"/>
    </source>
</evidence>
<protein>
    <submittedName>
        <fullName evidence="1">Uncharacterized protein</fullName>
    </submittedName>
</protein>
<reference evidence="1 2" key="1">
    <citation type="submission" date="2020-11" db="EMBL/GenBank/DDBJ databases">
        <title>Kefir isolates.</title>
        <authorList>
            <person name="Marcisauskas S."/>
            <person name="Kim Y."/>
            <person name="Blasche S."/>
        </authorList>
    </citation>
    <scope>NUCLEOTIDE SEQUENCE [LARGE SCALE GENOMIC DNA]</scope>
    <source>
        <strain evidence="1 2">OG2</strain>
    </source>
</reference>
<comment type="caution">
    <text evidence="1">The sequence shown here is derived from an EMBL/GenBank/DDBJ whole genome shotgun (WGS) entry which is preliminary data.</text>
</comment>
<dbReference type="AlphaFoldDB" id="A0A9P6W9K4"/>
<organism evidence="1 2">
    <name type="scientific">Maudiozyma exigua</name>
    <name type="common">Yeast</name>
    <name type="synonym">Kazachstania exigua</name>
    <dbReference type="NCBI Taxonomy" id="34358"/>
    <lineage>
        <taxon>Eukaryota</taxon>
        <taxon>Fungi</taxon>
        <taxon>Dikarya</taxon>
        <taxon>Ascomycota</taxon>
        <taxon>Saccharomycotina</taxon>
        <taxon>Saccharomycetes</taxon>
        <taxon>Saccharomycetales</taxon>
        <taxon>Saccharomycetaceae</taxon>
        <taxon>Maudiozyma</taxon>
    </lineage>
</organism>
<accession>A0A9P6W9K4</accession>
<keyword evidence="2" id="KW-1185">Reference proteome</keyword>
<dbReference type="Proteomes" id="UP000750334">
    <property type="component" value="Unassembled WGS sequence"/>
</dbReference>
<dbReference type="OrthoDB" id="4033014at2759"/>